<dbReference type="InterPro" id="IPR029045">
    <property type="entry name" value="ClpP/crotonase-like_dom_sf"/>
</dbReference>
<dbReference type="Proteomes" id="UP000264353">
    <property type="component" value="Chromosome A5"/>
</dbReference>
<proteinExistence type="predicted"/>
<dbReference type="AlphaFoldDB" id="A0A397ZCS3"/>
<dbReference type="EMBL" id="CM010632">
    <property type="protein sequence ID" value="RID61140.1"/>
    <property type="molecule type" value="Genomic_DNA"/>
</dbReference>
<organism evidence="1 2">
    <name type="scientific">Brassica campestris</name>
    <name type="common">Field mustard</name>
    <dbReference type="NCBI Taxonomy" id="3711"/>
    <lineage>
        <taxon>Eukaryota</taxon>
        <taxon>Viridiplantae</taxon>
        <taxon>Streptophyta</taxon>
        <taxon>Embryophyta</taxon>
        <taxon>Tracheophyta</taxon>
        <taxon>Spermatophyta</taxon>
        <taxon>Magnoliopsida</taxon>
        <taxon>eudicotyledons</taxon>
        <taxon>Gunneridae</taxon>
        <taxon>Pentapetalae</taxon>
        <taxon>rosids</taxon>
        <taxon>malvids</taxon>
        <taxon>Brassicales</taxon>
        <taxon>Brassicaceae</taxon>
        <taxon>Brassiceae</taxon>
        <taxon>Brassica</taxon>
    </lineage>
</organism>
<dbReference type="SUPFAM" id="SSF52096">
    <property type="entry name" value="ClpP/crotonase"/>
    <property type="match status" value="1"/>
</dbReference>
<protein>
    <submittedName>
        <fullName evidence="1">Uncharacterized protein</fullName>
    </submittedName>
</protein>
<sequence>MSFVKYIRRDSLLRLAGKRFVSRSGMLQTCPTLIIETALLESVKLNRLSGSDSAFRVVMITGLVPGVFCSGADLKNLTTSPSEVHTYVNSLRYMFSFIEVLVPIQKFLIRSL</sequence>
<name>A0A397ZCS3_BRACM</name>
<evidence type="ECO:0000313" key="1">
    <source>
        <dbReference type="EMBL" id="RID61140.1"/>
    </source>
</evidence>
<gene>
    <name evidence="1" type="ORF">BRARA_E00313</name>
</gene>
<reference evidence="1 2" key="1">
    <citation type="submission" date="2018-06" db="EMBL/GenBank/DDBJ databases">
        <title>WGS assembly of Brassica rapa FPsc.</title>
        <authorList>
            <person name="Bowman J."/>
            <person name="Kohchi T."/>
            <person name="Yamato K."/>
            <person name="Jenkins J."/>
            <person name="Shu S."/>
            <person name="Ishizaki K."/>
            <person name="Yamaoka S."/>
            <person name="Nishihama R."/>
            <person name="Nakamura Y."/>
            <person name="Berger F."/>
            <person name="Adam C."/>
            <person name="Aki S."/>
            <person name="Althoff F."/>
            <person name="Araki T."/>
            <person name="Arteaga-Vazquez M."/>
            <person name="Balasubrmanian S."/>
            <person name="Bauer D."/>
            <person name="Boehm C."/>
            <person name="Briginshaw L."/>
            <person name="Caballero-Perez J."/>
            <person name="Catarino B."/>
            <person name="Chen F."/>
            <person name="Chiyoda S."/>
            <person name="Chovatia M."/>
            <person name="Davies K."/>
            <person name="Delmans M."/>
            <person name="Demura T."/>
            <person name="Dierschke T."/>
            <person name="Dolan L."/>
            <person name="Dorantes-Acosta A."/>
            <person name="Eklund D."/>
            <person name="Florent S."/>
            <person name="Flores-Sandoval E."/>
            <person name="Fujiyama A."/>
            <person name="Fukuzawa H."/>
            <person name="Galik B."/>
            <person name="Grimanelli D."/>
            <person name="Grimwood J."/>
            <person name="Grossniklaus U."/>
            <person name="Hamada T."/>
            <person name="Haseloff J."/>
            <person name="Hetherington A."/>
            <person name="Higo A."/>
            <person name="Hirakawa Y."/>
            <person name="Hundley H."/>
            <person name="Ikeda Y."/>
            <person name="Inoue K."/>
            <person name="Inoue S."/>
            <person name="Ishida S."/>
            <person name="Jia Q."/>
            <person name="Kakita M."/>
            <person name="Kanazawa T."/>
            <person name="Kawai Y."/>
            <person name="Kawashima T."/>
            <person name="Kennedy M."/>
            <person name="Kinose K."/>
            <person name="Kinoshita T."/>
            <person name="Kohara Y."/>
            <person name="Koide E."/>
            <person name="Komatsu K."/>
            <person name="Kopischke S."/>
            <person name="Kubo M."/>
            <person name="Kyozuka J."/>
            <person name="Lagercrantz U."/>
            <person name="Lin S."/>
            <person name="Lindquist E."/>
            <person name="Lipzen A."/>
            <person name="Lu C."/>
            <person name="Luna E."/>
            <person name="Martienssen R."/>
            <person name="Minamino N."/>
            <person name="Mizutani M."/>
            <person name="Mizutani M."/>
            <person name="Mochizuki N."/>
            <person name="Monte I."/>
            <person name="Mosher R."/>
            <person name="Nagasaki H."/>
            <person name="Nakagami H."/>
            <person name="Naramoto S."/>
            <person name="Nishitani K."/>
            <person name="Ohtani M."/>
            <person name="Okamoto T."/>
            <person name="Okumura M."/>
            <person name="Phillips J."/>
            <person name="Pollak B."/>
            <person name="Reinders A."/>
            <person name="Roevekamp M."/>
            <person name="Sano R."/>
            <person name="Sawa S."/>
            <person name="Schmid M."/>
            <person name="Shirakawa M."/>
            <person name="Solano R."/>
            <person name="Spunde A."/>
            <person name="Suetsugu N."/>
            <person name="Sugano S."/>
            <person name="Sugiyama A."/>
            <person name="Sun R."/>
            <person name="Suzuki Y."/>
            <person name="Takenaka M."/>
            <person name="Takezawa D."/>
            <person name="Tomogane H."/>
            <person name="Tsuzuki M."/>
            <person name="Ueda T."/>
            <person name="Umeda M."/>
            <person name="Ward J."/>
            <person name="Watanabe Y."/>
            <person name="Yazaki K."/>
            <person name="Yokoyama R."/>
            <person name="Yoshitake Y."/>
            <person name="Yotsui I."/>
            <person name="Zachgo S."/>
            <person name="Schmutz J."/>
        </authorList>
    </citation>
    <scope>NUCLEOTIDE SEQUENCE [LARGE SCALE GENOMIC DNA]</scope>
    <source>
        <strain evidence="2">cv. B-3</strain>
    </source>
</reference>
<accession>A0A397ZCS3</accession>
<dbReference type="Gene3D" id="3.90.226.10">
    <property type="entry name" value="2-enoyl-CoA Hydratase, Chain A, domain 1"/>
    <property type="match status" value="1"/>
</dbReference>
<evidence type="ECO:0000313" key="2">
    <source>
        <dbReference type="Proteomes" id="UP000264353"/>
    </source>
</evidence>